<dbReference type="Proteomes" id="UP000016986">
    <property type="component" value="Unassembled WGS sequence"/>
</dbReference>
<reference evidence="1 2" key="1">
    <citation type="submission" date="2013-09" db="EMBL/GenBank/DDBJ databases">
        <title>Whole genome sequencing of Halarchaeum acidiphilum strain MH1-52-1.</title>
        <authorList>
            <person name="Shimane Y."/>
            <person name="Minegishi H."/>
            <person name="Nishi S."/>
            <person name="Echigo A."/>
            <person name="Shuto A."/>
            <person name="Konishi M."/>
            <person name="Ito T."/>
            <person name="Ohkuma M."/>
            <person name="Ohta Y."/>
            <person name="Nagano Y."/>
            <person name="Tsubouchi T."/>
            <person name="Mori K."/>
            <person name="Usui K."/>
            <person name="Kamekura M."/>
            <person name="Usami R."/>
            <person name="Takaki Y."/>
            <person name="Hatada Y."/>
        </authorList>
    </citation>
    <scope>NUCLEOTIDE SEQUENCE [LARGE SCALE GENOMIC DNA]</scope>
    <source>
        <strain evidence="1 2">JCM 16109</strain>
    </source>
</reference>
<proteinExistence type="predicted"/>
<keyword evidence="2" id="KW-1185">Reference proteome</keyword>
<dbReference type="EMBL" id="BATA01000005">
    <property type="protein sequence ID" value="GAD51628.1"/>
    <property type="molecule type" value="Genomic_DNA"/>
</dbReference>
<evidence type="ECO:0000313" key="2">
    <source>
        <dbReference type="Proteomes" id="UP000016986"/>
    </source>
</evidence>
<dbReference type="AlphaFoldDB" id="U3AA37"/>
<accession>U3AA37</accession>
<sequence length="38" mass="4382">MSRAWPISVLTDRFARAAQVGFDPGERADHGRKRRVRD</sequence>
<comment type="caution">
    <text evidence="1">The sequence shown here is derived from an EMBL/GenBank/DDBJ whole genome shotgun (WGS) entry which is preliminary data.</text>
</comment>
<evidence type="ECO:0000313" key="1">
    <source>
        <dbReference type="EMBL" id="GAD51628.1"/>
    </source>
</evidence>
<gene>
    <name evidence="1" type="ORF">MBEHAL_0388</name>
</gene>
<organism evidence="1 2">
    <name type="scientific">Halarchaeum acidiphilum MH1-52-1</name>
    <dbReference type="NCBI Taxonomy" id="1261545"/>
    <lineage>
        <taxon>Archaea</taxon>
        <taxon>Methanobacteriati</taxon>
        <taxon>Methanobacteriota</taxon>
        <taxon>Stenosarchaea group</taxon>
        <taxon>Halobacteria</taxon>
        <taxon>Halobacteriales</taxon>
        <taxon>Halobacteriaceae</taxon>
    </lineage>
</organism>
<name>U3AA37_9EURY</name>
<protein>
    <submittedName>
        <fullName evidence="1">Uncharacterized protein</fullName>
    </submittedName>
</protein>